<reference evidence="1" key="1">
    <citation type="submission" date="2014-09" db="EMBL/GenBank/DDBJ databases">
        <authorList>
            <person name="Magalhaes I.L.F."/>
            <person name="Oliveira U."/>
            <person name="Santos F.R."/>
            <person name="Vidigal T.H.D.A."/>
            <person name="Brescovit A.D."/>
            <person name="Santos A.J."/>
        </authorList>
    </citation>
    <scope>NUCLEOTIDE SEQUENCE</scope>
    <source>
        <tissue evidence="1">Shoot tissue taken approximately 20 cm above the soil surface</tissue>
    </source>
</reference>
<organism evidence="1">
    <name type="scientific">Arundo donax</name>
    <name type="common">Giant reed</name>
    <name type="synonym">Donax arundinaceus</name>
    <dbReference type="NCBI Taxonomy" id="35708"/>
    <lineage>
        <taxon>Eukaryota</taxon>
        <taxon>Viridiplantae</taxon>
        <taxon>Streptophyta</taxon>
        <taxon>Embryophyta</taxon>
        <taxon>Tracheophyta</taxon>
        <taxon>Spermatophyta</taxon>
        <taxon>Magnoliopsida</taxon>
        <taxon>Liliopsida</taxon>
        <taxon>Poales</taxon>
        <taxon>Poaceae</taxon>
        <taxon>PACMAD clade</taxon>
        <taxon>Arundinoideae</taxon>
        <taxon>Arundineae</taxon>
        <taxon>Arundo</taxon>
    </lineage>
</organism>
<sequence length="87" mass="9920">MLKFKIANMYISSMTKTCNCNETHHEIVLKNFQDGEYTQERGTVIQGFSFLNTTGLPFVQDPIASYTKSHLPRLHKCPTSHEPCRGT</sequence>
<dbReference type="AlphaFoldDB" id="A0A0A9EG59"/>
<proteinExistence type="predicted"/>
<protein>
    <submittedName>
        <fullName evidence="1">Uncharacterized protein</fullName>
    </submittedName>
</protein>
<accession>A0A0A9EG59</accession>
<evidence type="ECO:0000313" key="1">
    <source>
        <dbReference type="EMBL" id="JAD95017.1"/>
    </source>
</evidence>
<dbReference type="EMBL" id="GBRH01202878">
    <property type="protein sequence ID" value="JAD95017.1"/>
    <property type="molecule type" value="Transcribed_RNA"/>
</dbReference>
<name>A0A0A9EG59_ARUDO</name>
<reference evidence="1" key="2">
    <citation type="journal article" date="2015" name="Data Brief">
        <title>Shoot transcriptome of the giant reed, Arundo donax.</title>
        <authorList>
            <person name="Barrero R.A."/>
            <person name="Guerrero F.D."/>
            <person name="Moolhuijzen P."/>
            <person name="Goolsby J.A."/>
            <person name="Tidwell J."/>
            <person name="Bellgard S.E."/>
            <person name="Bellgard M.I."/>
        </authorList>
    </citation>
    <scope>NUCLEOTIDE SEQUENCE</scope>
    <source>
        <tissue evidence="1">Shoot tissue taken approximately 20 cm above the soil surface</tissue>
    </source>
</reference>